<dbReference type="Proteomes" id="UP000664417">
    <property type="component" value="Unassembled WGS sequence"/>
</dbReference>
<evidence type="ECO:0000256" key="6">
    <source>
        <dbReference type="ARBA" id="ARBA00049157"/>
    </source>
</evidence>
<accession>A0A8J7Q8K7</accession>
<comment type="caution">
    <text evidence="9">The sequence shown here is derived from an EMBL/GenBank/DDBJ whole genome shotgun (WGS) entry which is preliminary data.</text>
</comment>
<keyword evidence="5 7" id="KW-0456">Lyase</keyword>
<feature type="active site" description="Proton donor" evidence="7">
    <location>
        <position position="101"/>
    </location>
</feature>
<dbReference type="EMBL" id="JAFREP010000017">
    <property type="protein sequence ID" value="MBO1320506.1"/>
    <property type="molecule type" value="Genomic_DNA"/>
</dbReference>
<evidence type="ECO:0000256" key="3">
    <source>
        <dbReference type="ARBA" id="ARBA00022793"/>
    </source>
</evidence>
<comment type="similarity">
    <text evidence="2 7">Belongs to the OMP decarboxylase family. Type 2 subfamily.</text>
</comment>
<keyword evidence="4 7" id="KW-0665">Pyrimidine biosynthesis</keyword>
<comment type="pathway">
    <text evidence="1 7">Pyrimidine metabolism; UMP biosynthesis via de novo pathway; UMP from orotate: step 2/2.</text>
</comment>
<dbReference type="Pfam" id="PF00215">
    <property type="entry name" value="OMPdecase"/>
    <property type="match status" value="1"/>
</dbReference>
<evidence type="ECO:0000259" key="8">
    <source>
        <dbReference type="SMART" id="SM00934"/>
    </source>
</evidence>
<dbReference type="PANTHER" id="PTHR43375">
    <property type="entry name" value="OROTIDINE 5'-PHOSPHATE DECARBOXYLASE"/>
    <property type="match status" value="1"/>
</dbReference>
<evidence type="ECO:0000313" key="9">
    <source>
        <dbReference type="EMBL" id="MBO1320506.1"/>
    </source>
</evidence>
<dbReference type="PROSITE" id="PS00156">
    <property type="entry name" value="OMPDECASE"/>
    <property type="match status" value="1"/>
</dbReference>
<dbReference type="InterPro" id="IPR011995">
    <property type="entry name" value="OMPdecase_type-2"/>
</dbReference>
<dbReference type="UniPathway" id="UPA00070">
    <property type="reaction ID" value="UER00120"/>
</dbReference>
<evidence type="ECO:0000256" key="4">
    <source>
        <dbReference type="ARBA" id="ARBA00022975"/>
    </source>
</evidence>
<organism evidence="9 10">
    <name type="scientific">Acanthopleuribacter pedis</name>
    <dbReference type="NCBI Taxonomy" id="442870"/>
    <lineage>
        <taxon>Bacteria</taxon>
        <taxon>Pseudomonadati</taxon>
        <taxon>Acidobacteriota</taxon>
        <taxon>Holophagae</taxon>
        <taxon>Acanthopleuribacterales</taxon>
        <taxon>Acanthopleuribacteraceae</taxon>
        <taxon>Acanthopleuribacter</taxon>
    </lineage>
</organism>
<dbReference type="CDD" id="cd04725">
    <property type="entry name" value="OMP_decarboxylase_like"/>
    <property type="match status" value="1"/>
</dbReference>
<dbReference type="GO" id="GO:0006207">
    <property type="term" value="P:'de novo' pyrimidine nucleobase biosynthetic process"/>
    <property type="evidence" value="ECO:0007669"/>
    <property type="project" value="InterPro"/>
</dbReference>
<dbReference type="InterPro" id="IPR001754">
    <property type="entry name" value="OMPdeCOase_dom"/>
</dbReference>
<feature type="domain" description="Orotidine 5'-phosphate decarboxylase" evidence="8">
    <location>
        <begin position="17"/>
        <end position="273"/>
    </location>
</feature>
<gene>
    <name evidence="7 9" type="primary">pyrF</name>
    <name evidence="9" type="ORF">J3U88_18665</name>
</gene>
<dbReference type="InterPro" id="IPR013785">
    <property type="entry name" value="Aldolase_TIM"/>
</dbReference>
<dbReference type="AlphaFoldDB" id="A0A8J7Q8K7"/>
<dbReference type="NCBIfam" id="TIGR02127">
    <property type="entry name" value="pyrF_sub2"/>
    <property type="match status" value="1"/>
</dbReference>
<protein>
    <recommendedName>
        <fullName evidence="7">Orotidine 5'-phosphate decarboxylase</fullName>
        <ecNumber evidence="7">4.1.1.23</ecNumber>
    </recommendedName>
    <alternativeName>
        <fullName evidence="7">OMP decarboxylase</fullName>
        <shortName evidence="7">OMPDCase</shortName>
        <shortName evidence="7">OMPdecase</shortName>
    </alternativeName>
</protein>
<dbReference type="InterPro" id="IPR018089">
    <property type="entry name" value="OMPdecase_AS"/>
</dbReference>
<dbReference type="InterPro" id="IPR011060">
    <property type="entry name" value="RibuloseP-bd_barrel"/>
</dbReference>
<dbReference type="EC" id="4.1.1.23" evidence="7"/>
<keyword evidence="3 7" id="KW-0210">Decarboxylase</keyword>
<proteinExistence type="inferred from homology"/>
<dbReference type="PANTHER" id="PTHR43375:SF1">
    <property type="entry name" value="OROTIDINE 5'-PHOSPHATE DECARBOXYLASE"/>
    <property type="match status" value="1"/>
</dbReference>
<evidence type="ECO:0000313" key="10">
    <source>
        <dbReference type="Proteomes" id="UP000664417"/>
    </source>
</evidence>
<dbReference type="Gene3D" id="3.20.20.70">
    <property type="entry name" value="Aldolase class I"/>
    <property type="match status" value="1"/>
</dbReference>
<evidence type="ECO:0000256" key="2">
    <source>
        <dbReference type="ARBA" id="ARBA00008847"/>
    </source>
</evidence>
<dbReference type="GO" id="GO:0004590">
    <property type="term" value="F:orotidine-5'-phosphate decarboxylase activity"/>
    <property type="evidence" value="ECO:0007669"/>
    <property type="project" value="UniProtKB-UniRule"/>
</dbReference>
<dbReference type="HAMAP" id="MF_01215">
    <property type="entry name" value="OMPdecase_type2"/>
    <property type="match status" value="1"/>
</dbReference>
<dbReference type="SUPFAM" id="SSF51366">
    <property type="entry name" value="Ribulose-phoshate binding barrel"/>
    <property type="match status" value="1"/>
</dbReference>
<dbReference type="GO" id="GO:0044205">
    <property type="term" value="P:'de novo' UMP biosynthetic process"/>
    <property type="evidence" value="ECO:0007669"/>
    <property type="project" value="UniProtKB-UniRule"/>
</dbReference>
<evidence type="ECO:0000256" key="1">
    <source>
        <dbReference type="ARBA" id="ARBA00004861"/>
    </source>
</evidence>
<reference evidence="9" key="1">
    <citation type="submission" date="2021-03" db="EMBL/GenBank/DDBJ databases">
        <authorList>
            <person name="Wang G."/>
        </authorList>
    </citation>
    <scope>NUCLEOTIDE SEQUENCE</scope>
    <source>
        <strain evidence="9">KCTC 12899</strain>
    </source>
</reference>
<dbReference type="SMART" id="SM00934">
    <property type="entry name" value="OMPdecase"/>
    <property type="match status" value="1"/>
</dbReference>
<name>A0A8J7Q8K7_9BACT</name>
<evidence type="ECO:0000256" key="5">
    <source>
        <dbReference type="ARBA" id="ARBA00023239"/>
    </source>
</evidence>
<evidence type="ECO:0000256" key="7">
    <source>
        <dbReference type="HAMAP-Rule" id="MF_01215"/>
    </source>
</evidence>
<keyword evidence="10" id="KW-1185">Reference proteome</keyword>
<sequence>MMFADRMLSLCQSKNSRLVVGLDPHWDLIPASFKAGFTDGQVANLISGYLNNVIDVTHDHAVAYKPQIAFFEQFGLSGLTALLDVLDHLHHLQCPVIMDAKRNDIGSTAAAYARTFFGDDLLPPAFPSDALTVNGYLGSDGIKPFLKQPERGIFVLVKTSNPSSGELQDQALAAGNTVAEGMADLLEQWNGDQLGEFGYGNVGAVVGATYPEHMRTLRQRMPHSLFLVPGYGAQGGSAEAVRAAFDGNGLGALINSSRGILFPPSFETSGFEAVREAAVEAKTDINRILA</sequence>
<dbReference type="RefSeq" id="WP_207860461.1">
    <property type="nucleotide sequence ID" value="NZ_JAFREP010000017.1"/>
</dbReference>
<comment type="catalytic activity">
    <reaction evidence="6 7">
        <text>orotidine 5'-phosphate + H(+) = UMP + CO2</text>
        <dbReference type="Rhea" id="RHEA:11596"/>
        <dbReference type="ChEBI" id="CHEBI:15378"/>
        <dbReference type="ChEBI" id="CHEBI:16526"/>
        <dbReference type="ChEBI" id="CHEBI:57538"/>
        <dbReference type="ChEBI" id="CHEBI:57865"/>
        <dbReference type="EC" id="4.1.1.23"/>
    </reaction>
</comment>